<gene>
    <name evidence="1" type="ORF">AVEN_227834_1</name>
</gene>
<evidence type="ECO:0000313" key="2">
    <source>
        <dbReference type="Proteomes" id="UP000499080"/>
    </source>
</evidence>
<protein>
    <submittedName>
        <fullName evidence="1">Uncharacterized protein</fullName>
    </submittedName>
</protein>
<organism evidence="1 2">
    <name type="scientific">Araneus ventricosus</name>
    <name type="common">Orbweaver spider</name>
    <name type="synonym">Epeira ventricosa</name>
    <dbReference type="NCBI Taxonomy" id="182803"/>
    <lineage>
        <taxon>Eukaryota</taxon>
        <taxon>Metazoa</taxon>
        <taxon>Ecdysozoa</taxon>
        <taxon>Arthropoda</taxon>
        <taxon>Chelicerata</taxon>
        <taxon>Arachnida</taxon>
        <taxon>Araneae</taxon>
        <taxon>Araneomorphae</taxon>
        <taxon>Entelegynae</taxon>
        <taxon>Araneoidea</taxon>
        <taxon>Araneidae</taxon>
        <taxon>Araneus</taxon>
    </lineage>
</organism>
<proteinExistence type="predicted"/>
<accession>A0A4Y2PEN1</accession>
<sequence length="91" mass="10299">MVSSSPWQYPLLNNHWAIIGIIRLRRPGMLVMVSSSAWQCPYCSNSHWAIIGLSDANWHVGDGVILLHWQYPCYPIIIWAIVELSVPNALA</sequence>
<reference evidence="1 2" key="1">
    <citation type="journal article" date="2019" name="Sci. Rep.">
        <title>Orb-weaving spider Araneus ventricosus genome elucidates the spidroin gene catalogue.</title>
        <authorList>
            <person name="Kono N."/>
            <person name="Nakamura H."/>
            <person name="Ohtoshi R."/>
            <person name="Moran D.A.P."/>
            <person name="Shinohara A."/>
            <person name="Yoshida Y."/>
            <person name="Fujiwara M."/>
            <person name="Mori M."/>
            <person name="Tomita M."/>
            <person name="Arakawa K."/>
        </authorList>
    </citation>
    <scope>NUCLEOTIDE SEQUENCE [LARGE SCALE GENOMIC DNA]</scope>
</reference>
<name>A0A4Y2PEN1_ARAVE</name>
<dbReference type="AlphaFoldDB" id="A0A4Y2PEN1"/>
<keyword evidence="2" id="KW-1185">Reference proteome</keyword>
<comment type="caution">
    <text evidence="1">The sequence shown here is derived from an EMBL/GenBank/DDBJ whole genome shotgun (WGS) entry which is preliminary data.</text>
</comment>
<dbReference type="Proteomes" id="UP000499080">
    <property type="component" value="Unassembled WGS sequence"/>
</dbReference>
<evidence type="ECO:0000313" key="1">
    <source>
        <dbReference type="EMBL" id="GBN48677.1"/>
    </source>
</evidence>
<dbReference type="EMBL" id="BGPR01132256">
    <property type="protein sequence ID" value="GBN48677.1"/>
    <property type="molecule type" value="Genomic_DNA"/>
</dbReference>
<feature type="non-terminal residue" evidence="1">
    <location>
        <position position="91"/>
    </location>
</feature>